<organism evidence="3">
    <name type="scientific">Tanacetum cinerariifolium</name>
    <name type="common">Dalmatian daisy</name>
    <name type="synonym">Chrysanthemum cinerariifolium</name>
    <dbReference type="NCBI Taxonomy" id="118510"/>
    <lineage>
        <taxon>Eukaryota</taxon>
        <taxon>Viridiplantae</taxon>
        <taxon>Streptophyta</taxon>
        <taxon>Embryophyta</taxon>
        <taxon>Tracheophyta</taxon>
        <taxon>Spermatophyta</taxon>
        <taxon>Magnoliopsida</taxon>
        <taxon>eudicotyledons</taxon>
        <taxon>Gunneridae</taxon>
        <taxon>Pentapetalae</taxon>
        <taxon>asterids</taxon>
        <taxon>campanulids</taxon>
        <taxon>Asterales</taxon>
        <taxon>Asteraceae</taxon>
        <taxon>Asteroideae</taxon>
        <taxon>Anthemideae</taxon>
        <taxon>Anthemidinae</taxon>
        <taxon>Tanacetum</taxon>
    </lineage>
</organism>
<sequence>MGSCNFLFRVVTCRDDPTPTPYATPSQDQPLTHHDSPPQDQPTTPYESFIPLLTTLMEICATLSQKVAELEQDKHTQALEILQLKKRVKRLEMKMKSKHSGFKRRMHPNRGKIKAIDTDEGITLVKEVSAVSAPELVSAFELTIAQKLHDEEVLKAAARDKQEKADMEKALELQRQYDDKEENIEWSVVVEQESFKKLKADEVSGSKSTQESSSDLKEMTEEDVQSMLEIIPIIRFRGITEAYQVFEDMLKGSDREDLVALWNLVKEKFSSVVPSEDKEKALWVELKRLFELDADDVLWKLQRYMHAPLTWKLYTNYGVHHVSLIRGHDIFMWIEKDYPLSNAVMILMLSGKLQVEEHNEMARDLVMKIFMEANKPKSRSFDTSSK</sequence>
<gene>
    <name evidence="3" type="ORF">Tci_026819</name>
</gene>
<comment type="caution">
    <text evidence="3">The sequence shown here is derived from an EMBL/GenBank/DDBJ whole genome shotgun (WGS) entry which is preliminary data.</text>
</comment>
<keyword evidence="1" id="KW-0175">Coiled coil</keyword>
<reference evidence="3" key="1">
    <citation type="journal article" date="2019" name="Sci. Rep.">
        <title>Draft genome of Tanacetum cinerariifolium, the natural source of mosquito coil.</title>
        <authorList>
            <person name="Yamashiro T."/>
            <person name="Shiraishi A."/>
            <person name="Satake H."/>
            <person name="Nakayama K."/>
        </authorList>
    </citation>
    <scope>NUCLEOTIDE SEQUENCE</scope>
</reference>
<name>A0A6L2KYT5_TANCI</name>
<evidence type="ECO:0000313" key="3">
    <source>
        <dbReference type="EMBL" id="GEU54841.1"/>
    </source>
</evidence>
<dbReference type="EMBL" id="BKCJ010003397">
    <property type="protein sequence ID" value="GEU54841.1"/>
    <property type="molecule type" value="Genomic_DNA"/>
</dbReference>
<feature type="compositionally biased region" description="Polar residues" evidence="2">
    <location>
        <begin position="21"/>
        <end position="30"/>
    </location>
</feature>
<evidence type="ECO:0000256" key="2">
    <source>
        <dbReference type="SAM" id="MobiDB-lite"/>
    </source>
</evidence>
<dbReference type="AlphaFoldDB" id="A0A6L2KYT5"/>
<feature type="coiled-coil region" evidence="1">
    <location>
        <begin position="53"/>
        <end position="87"/>
    </location>
</feature>
<evidence type="ECO:0000256" key="1">
    <source>
        <dbReference type="SAM" id="Coils"/>
    </source>
</evidence>
<proteinExistence type="predicted"/>
<protein>
    <submittedName>
        <fullName evidence="3">Uncharacterized protein</fullName>
    </submittedName>
</protein>
<accession>A0A6L2KYT5</accession>
<feature type="region of interest" description="Disordered" evidence="2">
    <location>
        <begin position="17"/>
        <end position="46"/>
    </location>
</feature>